<dbReference type="GO" id="GO:0003677">
    <property type="term" value="F:DNA binding"/>
    <property type="evidence" value="ECO:0007669"/>
    <property type="project" value="UniProtKB-KW"/>
</dbReference>
<keyword evidence="4" id="KW-0238">DNA-binding</keyword>
<dbReference type="Gene3D" id="3.40.640.10">
    <property type="entry name" value="Type I PLP-dependent aspartate aminotransferase-like (Major domain)"/>
    <property type="match status" value="1"/>
</dbReference>
<dbReference type="SUPFAM" id="SSF46785">
    <property type="entry name" value="Winged helix' DNA-binding domain"/>
    <property type="match status" value="1"/>
</dbReference>
<dbReference type="Pfam" id="PF00392">
    <property type="entry name" value="GntR"/>
    <property type="match status" value="1"/>
</dbReference>
<dbReference type="GO" id="GO:0003700">
    <property type="term" value="F:DNA-binding transcription factor activity"/>
    <property type="evidence" value="ECO:0007669"/>
    <property type="project" value="InterPro"/>
</dbReference>
<proteinExistence type="inferred from homology"/>
<name>A0A4R7KSJ7_9CLOT</name>
<keyword evidence="5" id="KW-0804">Transcription</keyword>
<accession>A0A4R7KSJ7</accession>
<dbReference type="InterPro" id="IPR004839">
    <property type="entry name" value="Aminotransferase_I/II_large"/>
</dbReference>
<evidence type="ECO:0000256" key="5">
    <source>
        <dbReference type="ARBA" id="ARBA00023163"/>
    </source>
</evidence>
<dbReference type="InterPro" id="IPR000524">
    <property type="entry name" value="Tscrpt_reg_HTH_GntR"/>
</dbReference>
<dbReference type="OrthoDB" id="163333at2"/>
<evidence type="ECO:0000313" key="8">
    <source>
        <dbReference type="Proteomes" id="UP000295325"/>
    </source>
</evidence>
<evidence type="ECO:0000259" key="6">
    <source>
        <dbReference type="PROSITE" id="PS50949"/>
    </source>
</evidence>
<dbReference type="GO" id="GO:0030170">
    <property type="term" value="F:pyridoxal phosphate binding"/>
    <property type="evidence" value="ECO:0007669"/>
    <property type="project" value="InterPro"/>
</dbReference>
<dbReference type="InterPro" id="IPR036390">
    <property type="entry name" value="WH_DNA-bd_sf"/>
</dbReference>
<dbReference type="SMART" id="SM00345">
    <property type="entry name" value="HTH_GNTR"/>
    <property type="match status" value="1"/>
</dbReference>
<dbReference type="InterPro" id="IPR036388">
    <property type="entry name" value="WH-like_DNA-bd_sf"/>
</dbReference>
<dbReference type="Gene3D" id="1.10.10.10">
    <property type="entry name" value="Winged helix-like DNA-binding domain superfamily/Winged helix DNA-binding domain"/>
    <property type="match status" value="1"/>
</dbReference>
<keyword evidence="2" id="KW-0663">Pyridoxal phosphate</keyword>
<dbReference type="PROSITE" id="PS50949">
    <property type="entry name" value="HTH_GNTR"/>
    <property type="match status" value="1"/>
</dbReference>
<comment type="similarity">
    <text evidence="1">In the C-terminal section; belongs to the class-I pyridoxal-phosphate-dependent aminotransferase family.</text>
</comment>
<dbReference type="SUPFAM" id="SSF53383">
    <property type="entry name" value="PLP-dependent transferases"/>
    <property type="match status" value="1"/>
</dbReference>
<keyword evidence="3" id="KW-0805">Transcription regulation</keyword>
<evidence type="ECO:0000256" key="3">
    <source>
        <dbReference type="ARBA" id="ARBA00023015"/>
    </source>
</evidence>
<dbReference type="PANTHER" id="PTHR46577">
    <property type="entry name" value="HTH-TYPE TRANSCRIPTIONAL REGULATORY PROTEIN GABR"/>
    <property type="match status" value="1"/>
</dbReference>
<sequence>MKKLYETIIQDIERDIREKNIKPGKKLPSVRELCERYKCSKSTVVKAFEVLKSNHIIYSVPQSGYYIVEGINSYDEVSSSIINFSTGNPTVNNLPTPDLKHCLDRAVDIHKDAPLGNSLMGINSLRELIPSYLTNFQVFTSIDNVFINLGIQQALSVLTQMPFPNGKKTILVEEPTYRFFIGFLEFSKVNVIGIERDEKGIDLNRLEDIFKNNDIKFFYTVPRNHNPLGTSYDKTQKKAIARLASKYDVYIVEDDYFGDLDVQVSEDPIYSFGDHYHHIYLKSFSKIIPWIRIGISVIPTHLLNLFREHVGYSYYYSYFSPSLVSQATLEIYIRSKILNKHVNIIKKHHLSRIETLREGFEEFKKYGIKCIGGRSGFYSYIELPDRVNEKIIVEGLKKKGVLVSGGRQYFLSDETYKKGIRLSIARTDEEEIKKGLEIILNDIKNYM</sequence>
<dbReference type="RefSeq" id="WP_133627143.1">
    <property type="nucleotide sequence ID" value="NZ_SOAZ01000003.1"/>
</dbReference>
<dbReference type="InterPro" id="IPR015424">
    <property type="entry name" value="PyrdxlP-dep_Trfase"/>
</dbReference>
<dbReference type="EMBL" id="SOAZ01000003">
    <property type="protein sequence ID" value="TDT62738.1"/>
    <property type="molecule type" value="Genomic_DNA"/>
</dbReference>
<evidence type="ECO:0000256" key="4">
    <source>
        <dbReference type="ARBA" id="ARBA00023125"/>
    </source>
</evidence>
<dbReference type="CDD" id="cd00609">
    <property type="entry name" value="AAT_like"/>
    <property type="match status" value="1"/>
</dbReference>
<gene>
    <name evidence="7" type="ORF">EDD71_10311</name>
</gene>
<comment type="caution">
    <text evidence="7">The sequence shown here is derived from an EMBL/GenBank/DDBJ whole genome shotgun (WGS) entry which is preliminary data.</text>
</comment>
<dbReference type="PANTHER" id="PTHR46577:SF1">
    <property type="entry name" value="HTH-TYPE TRANSCRIPTIONAL REGULATORY PROTEIN GABR"/>
    <property type="match status" value="1"/>
</dbReference>
<feature type="domain" description="HTH gntR-type" evidence="6">
    <location>
        <begin position="2"/>
        <end position="70"/>
    </location>
</feature>
<keyword evidence="8" id="KW-1185">Reference proteome</keyword>
<evidence type="ECO:0000256" key="1">
    <source>
        <dbReference type="ARBA" id="ARBA00005384"/>
    </source>
</evidence>
<dbReference type="Proteomes" id="UP000295325">
    <property type="component" value="Unassembled WGS sequence"/>
</dbReference>
<evidence type="ECO:0000313" key="7">
    <source>
        <dbReference type="EMBL" id="TDT62738.1"/>
    </source>
</evidence>
<dbReference type="Pfam" id="PF00155">
    <property type="entry name" value="Aminotran_1_2"/>
    <property type="match status" value="1"/>
</dbReference>
<dbReference type="InterPro" id="IPR051446">
    <property type="entry name" value="HTH_trans_reg/aminotransferase"/>
</dbReference>
<organism evidence="7 8">
    <name type="scientific">Fonticella tunisiensis</name>
    <dbReference type="NCBI Taxonomy" id="1096341"/>
    <lineage>
        <taxon>Bacteria</taxon>
        <taxon>Bacillati</taxon>
        <taxon>Bacillota</taxon>
        <taxon>Clostridia</taxon>
        <taxon>Eubacteriales</taxon>
        <taxon>Clostridiaceae</taxon>
        <taxon>Fonticella</taxon>
    </lineage>
</organism>
<evidence type="ECO:0000256" key="2">
    <source>
        <dbReference type="ARBA" id="ARBA00022898"/>
    </source>
</evidence>
<dbReference type="AlphaFoldDB" id="A0A4R7KSJ7"/>
<reference evidence="7 8" key="1">
    <citation type="submission" date="2019-03" db="EMBL/GenBank/DDBJ databases">
        <title>Genomic Encyclopedia of Type Strains, Phase IV (KMG-IV): sequencing the most valuable type-strain genomes for metagenomic binning, comparative biology and taxonomic classification.</title>
        <authorList>
            <person name="Goeker M."/>
        </authorList>
    </citation>
    <scope>NUCLEOTIDE SEQUENCE [LARGE SCALE GENOMIC DNA]</scope>
    <source>
        <strain evidence="7 8">DSM 24455</strain>
    </source>
</reference>
<protein>
    <submittedName>
        <fullName evidence="7">GntR family transcriptional regulator</fullName>
    </submittedName>
</protein>
<dbReference type="CDD" id="cd07377">
    <property type="entry name" value="WHTH_GntR"/>
    <property type="match status" value="1"/>
</dbReference>
<dbReference type="InterPro" id="IPR015421">
    <property type="entry name" value="PyrdxlP-dep_Trfase_major"/>
</dbReference>